<dbReference type="GO" id="GO:0090314">
    <property type="term" value="P:positive regulation of protein targeting to membrane"/>
    <property type="evidence" value="ECO:0007669"/>
    <property type="project" value="UniProtKB-UniRule"/>
</dbReference>
<feature type="region of interest" description="Disordered" evidence="10">
    <location>
        <begin position="128"/>
        <end position="170"/>
    </location>
</feature>
<evidence type="ECO:0000313" key="13">
    <source>
        <dbReference type="Proteomes" id="UP000314294"/>
    </source>
</evidence>
<dbReference type="GO" id="GO:0006626">
    <property type="term" value="P:protein targeting to mitochondrion"/>
    <property type="evidence" value="ECO:0007669"/>
    <property type="project" value="TreeGrafter"/>
</dbReference>
<evidence type="ECO:0000256" key="2">
    <source>
        <dbReference type="ARBA" id="ARBA00022692"/>
    </source>
</evidence>
<comment type="caution">
    <text evidence="12">The sequence shown here is derived from an EMBL/GenBank/DDBJ whole genome shotgun (WGS) entry which is preliminary data.</text>
</comment>
<dbReference type="GO" id="GO:0005777">
    <property type="term" value="C:peroxisome"/>
    <property type="evidence" value="ECO:0007669"/>
    <property type="project" value="UniProtKB-SubCell"/>
</dbReference>
<dbReference type="AlphaFoldDB" id="A0A4Z2ECP6"/>
<evidence type="ECO:0000313" key="12">
    <source>
        <dbReference type="EMBL" id="TNN26609.1"/>
    </source>
</evidence>
<dbReference type="EMBL" id="SRLO01009878">
    <property type="protein sequence ID" value="TNN26609.1"/>
    <property type="molecule type" value="Genomic_DNA"/>
</dbReference>
<evidence type="ECO:0000256" key="1">
    <source>
        <dbReference type="ARBA" id="ARBA00009806"/>
    </source>
</evidence>
<keyword evidence="5" id="KW-0175">Coiled coil</keyword>
<feature type="compositionally biased region" description="Low complexity" evidence="10">
    <location>
        <begin position="159"/>
        <end position="170"/>
    </location>
</feature>
<evidence type="ECO:0000256" key="4">
    <source>
        <dbReference type="ARBA" id="ARBA00022989"/>
    </source>
</evidence>
<keyword evidence="2" id="KW-0812">Transmembrane</keyword>
<dbReference type="InterPro" id="IPR039433">
    <property type="entry name" value="Mff-like_dom"/>
</dbReference>
<keyword evidence="4" id="KW-1133">Transmembrane helix</keyword>
<dbReference type="OrthoDB" id="5986838at2759"/>
<organism evidence="12 13">
    <name type="scientific">Liparis tanakae</name>
    <name type="common">Tanaka's snailfish</name>
    <dbReference type="NCBI Taxonomy" id="230148"/>
    <lineage>
        <taxon>Eukaryota</taxon>
        <taxon>Metazoa</taxon>
        <taxon>Chordata</taxon>
        <taxon>Craniata</taxon>
        <taxon>Vertebrata</taxon>
        <taxon>Euteleostomi</taxon>
        <taxon>Actinopterygii</taxon>
        <taxon>Neopterygii</taxon>
        <taxon>Teleostei</taxon>
        <taxon>Neoteleostei</taxon>
        <taxon>Acanthomorphata</taxon>
        <taxon>Eupercaria</taxon>
        <taxon>Perciformes</taxon>
        <taxon>Cottioidei</taxon>
        <taxon>Cottales</taxon>
        <taxon>Liparidae</taxon>
        <taxon>Liparis</taxon>
    </lineage>
</organism>
<keyword evidence="6 9" id="KW-0496">Mitochondrion</keyword>
<comment type="subcellular location">
    <subcellularLocation>
        <location evidence="9">Mitochondrion outer membrane</location>
        <topology evidence="9">Single-pass type IV membrane protein</topology>
    </subcellularLocation>
    <subcellularLocation>
        <location evidence="9">Peroxisome</location>
    </subcellularLocation>
</comment>
<dbReference type="PANTHER" id="PTHR16501:SF17">
    <property type="entry name" value="MITOCHONDRIAL FISSION FACTOR"/>
    <property type="match status" value="1"/>
</dbReference>
<dbReference type="InterPro" id="IPR008518">
    <property type="entry name" value="Mff/Tango-11"/>
</dbReference>
<keyword evidence="7" id="KW-0472">Membrane</keyword>
<accession>A0A4Z2ECP6</accession>
<dbReference type="Proteomes" id="UP000314294">
    <property type="component" value="Unassembled WGS sequence"/>
</dbReference>
<dbReference type="GO" id="GO:0005741">
    <property type="term" value="C:mitochondrial outer membrane"/>
    <property type="evidence" value="ECO:0007669"/>
    <property type="project" value="UniProtKB-SubCell"/>
</dbReference>
<evidence type="ECO:0000256" key="7">
    <source>
        <dbReference type="ARBA" id="ARBA00023136"/>
    </source>
</evidence>
<evidence type="ECO:0000256" key="3">
    <source>
        <dbReference type="ARBA" id="ARBA00022787"/>
    </source>
</evidence>
<dbReference type="GO" id="GO:0000266">
    <property type="term" value="P:mitochondrial fission"/>
    <property type="evidence" value="ECO:0007669"/>
    <property type="project" value="UniProtKB-UniRule"/>
</dbReference>
<dbReference type="PANTHER" id="PTHR16501">
    <property type="entry name" value="TRANSPORT AND GOLGI ORGANIZATION PROTEIN 11"/>
    <property type="match status" value="1"/>
</dbReference>
<reference evidence="12 13" key="1">
    <citation type="submission" date="2019-03" db="EMBL/GenBank/DDBJ databases">
        <title>First draft genome of Liparis tanakae, snailfish: a comprehensive survey of snailfish specific genes.</title>
        <authorList>
            <person name="Kim W."/>
            <person name="Song I."/>
            <person name="Jeong J.-H."/>
            <person name="Kim D."/>
            <person name="Kim S."/>
            <person name="Ryu S."/>
            <person name="Song J.Y."/>
            <person name="Lee S.K."/>
        </authorList>
    </citation>
    <scope>NUCLEOTIDE SEQUENCE [LARGE SCALE GENOMIC DNA]</scope>
    <source>
        <tissue evidence="12">Muscle</tissue>
    </source>
</reference>
<comment type="function">
    <text evidence="9">Plays a role in mitochondrial and peroxisomal fission. Promotes the recruitment and association of the fission mediator dynamin-related protein 1 (DNM1L) to the mitochondrial surface.</text>
</comment>
<feature type="domain" description="Mff-like" evidence="11">
    <location>
        <begin position="11"/>
        <end position="151"/>
    </location>
</feature>
<sequence>MSQRVQVYRCTGDGSDPQFPRPRDLDLIQATPLESLSLKTPPRVLTLSERPLDFLEEEQAAPGGEEVLAPQTPVRRRSASEAASRHGSQPSRHDSAAPAAPPCPSSEDERGLLSFLQSTTRRAYQQVLEVLDENPRRTTSRGPRDLGPLEETLRRDQVQQDQVQQDQVSVSSLQHSLLPRWFDAQRPHRKGRGLCG</sequence>
<keyword evidence="3 9" id="KW-1000">Mitochondrion outer membrane</keyword>
<evidence type="ECO:0000256" key="6">
    <source>
        <dbReference type="ARBA" id="ARBA00023128"/>
    </source>
</evidence>
<evidence type="ECO:0000256" key="10">
    <source>
        <dbReference type="SAM" id="MobiDB-lite"/>
    </source>
</evidence>
<comment type="similarity">
    <text evidence="1 9">Belongs to the Tango11 family.</text>
</comment>
<gene>
    <name evidence="12" type="primary">Mff</name>
    <name evidence="12" type="ORF">EYF80_063255</name>
</gene>
<evidence type="ECO:0000256" key="9">
    <source>
        <dbReference type="RuleBase" id="RU368040"/>
    </source>
</evidence>
<evidence type="ECO:0000256" key="8">
    <source>
        <dbReference type="ARBA" id="ARBA00023140"/>
    </source>
</evidence>
<keyword evidence="8 9" id="KW-0576">Peroxisome</keyword>
<evidence type="ECO:0000259" key="11">
    <source>
        <dbReference type="Pfam" id="PF05644"/>
    </source>
</evidence>
<feature type="region of interest" description="Disordered" evidence="10">
    <location>
        <begin position="1"/>
        <end position="113"/>
    </location>
</feature>
<protein>
    <recommendedName>
        <fullName evidence="9">Mitochondrial fission factor</fullName>
    </recommendedName>
</protein>
<dbReference type="GO" id="GO:0090141">
    <property type="term" value="P:positive regulation of mitochondrial fission"/>
    <property type="evidence" value="ECO:0007669"/>
    <property type="project" value="UniProtKB-UniRule"/>
</dbReference>
<keyword evidence="13" id="KW-1185">Reference proteome</keyword>
<dbReference type="Pfam" id="PF05644">
    <property type="entry name" value="Miff"/>
    <property type="match status" value="1"/>
</dbReference>
<proteinExistence type="inferred from homology"/>
<evidence type="ECO:0000256" key="5">
    <source>
        <dbReference type="ARBA" id="ARBA00023054"/>
    </source>
</evidence>
<name>A0A4Z2ECP6_9TELE</name>